<dbReference type="Proteomes" id="UP000756132">
    <property type="component" value="Chromosome 9"/>
</dbReference>
<dbReference type="OrthoDB" id="3630829at2759"/>
<proteinExistence type="predicted"/>
<evidence type="ECO:0000313" key="3">
    <source>
        <dbReference type="Proteomes" id="UP000756132"/>
    </source>
</evidence>
<dbReference type="InterPro" id="IPR029071">
    <property type="entry name" value="Ubiquitin-like_domsf"/>
</dbReference>
<feature type="domain" description="Rad60/SUMO-like" evidence="1">
    <location>
        <begin position="147"/>
        <end position="202"/>
    </location>
</feature>
<accession>A0A9Q8PGZ2</accession>
<keyword evidence="3" id="KW-1185">Reference proteome</keyword>
<dbReference type="EMBL" id="CP090171">
    <property type="protein sequence ID" value="UJO22231.1"/>
    <property type="molecule type" value="Genomic_DNA"/>
</dbReference>
<dbReference type="Pfam" id="PF11976">
    <property type="entry name" value="Rad60-SLD"/>
    <property type="match status" value="1"/>
</dbReference>
<gene>
    <name evidence="2" type="ORF">CLAFUR5_09652</name>
</gene>
<dbReference type="GeneID" id="71989530"/>
<evidence type="ECO:0000313" key="2">
    <source>
        <dbReference type="EMBL" id="UJO22231.1"/>
    </source>
</evidence>
<protein>
    <recommendedName>
        <fullName evidence="1">Rad60/SUMO-like domain-containing protein</fullName>
    </recommendedName>
</protein>
<dbReference type="KEGG" id="ffu:CLAFUR5_09652"/>
<dbReference type="InterPro" id="IPR022617">
    <property type="entry name" value="Rad60/SUMO-like_dom"/>
</dbReference>
<dbReference type="OMA" id="NICFASR"/>
<reference evidence="2" key="1">
    <citation type="submission" date="2021-12" db="EMBL/GenBank/DDBJ databases">
        <authorList>
            <person name="Zaccaron A."/>
            <person name="Stergiopoulos I."/>
        </authorList>
    </citation>
    <scope>NUCLEOTIDE SEQUENCE</scope>
    <source>
        <strain evidence="2">Race5_Kim</strain>
    </source>
</reference>
<dbReference type="RefSeq" id="XP_047766597.1">
    <property type="nucleotide sequence ID" value="XM_047908800.1"/>
</dbReference>
<reference evidence="2" key="2">
    <citation type="journal article" date="2022" name="Microb. Genom.">
        <title>A chromosome-scale genome assembly of the tomato pathogen Cladosporium fulvum reveals a compartmentalized genome architecture and the presence of a dispensable chromosome.</title>
        <authorList>
            <person name="Zaccaron A.Z."/>
            <person name="Chen L.H."/>
            <person name="Samaras A."/>
            <person name="Stergiopoulos I."/>
        </authorList>
    </citation>
    <scope>NUCLEOTIDE SEQUENCE</scope>
    <source>
        <strain evidence="2">Race5_Kim</strain>
    </source>
</reference>
<dbReference type="Gene3D" id="3.10.20.90">
    <property type="entry name" value="Phosphatidylinositol 3-kinase Catalytic Subunit, Chain A, domain 1"/>
    <property type="match status" value="2"/>
</dbReference>
<dbReference type="SUPFAM" id="SSF54236">
    <property type="entry name" value="Ubiquitin-like"/>
    <property type="match status" value="2"/>
</dbReference>
<dbReference type="PANTHER" id="PTHR10562">
    <property type="entry name" value="SMALL UBIQUITIN-RELATED MODIFIER"/>
    <property type="match status" value="1"/>
</dbReference>
<dbReference type="CDD" id="cd01763">
    <property type="entry name" value="Ubl_SUMO_like"/>
    <property type="match status" value="2"/>
</dbReference>
<organism evidence="2 3">
    <name type="scientific">Passalora fulva</name>
    <name type="common">Tomato leaf mold</name>
    <name type="synonym">Cladosporium fulvum</name>
    <dbReference type="NCBI Taxonomy" id="5499"/>
    <lineage>
        <taxon>Eukaryota</taxon>
        <taxon>Fungi</taxon>
        <taxon>Dikarya</taxon>
        <taxon>Ascomycota</taxon>
        <taxon>Pezizomycotina</taxon>
        <taxon>Dothideomycetes</taxon>
        <taxon>Dothideomycetidae</taxon>
        <taxon>Mycosphaerellales</taxon>
        <taxon>Mycosphaerellaceae</taxon>
        <taxon>Fulvia</taxon>
    </lineage>
</organism>
<dbReference type="AlphaFoldDB" id="A0A9Q8PGZ2"/>
<evidence type="ECO:0000259" key="1">
    <source>
        <dbReference type="Pfam" id="PF11976"/>
    </source>
</evidence>
<sequence>MDSLPAHNPMKVLDRDPIVKADPGYVNICFASRSSSFALTFKVRKSHMFKDVKAAFGACTDQQPGGLVYTFKGQVVEDANTSEQLRLKNGDMVEVAAVGDADFTGACSEHRRVTELDRQGFQCISVMNAGESLVVKVRLLSGYTQPYCIKPNTQMSKLVADFEQQVGEQDLRFITFDGDHLHGRRNCTAENAEIEDGDTIDVFREQIGGGGTLIQKFEAFLRVPQRHGK</sequence>
<name>A0A9Q8PGZ2_PASFU</name>